<dbReference type="GO" id="GO:0004765">
    <property type="term" value="F:shikimate kinase activity"/>
    <property type="evidence" value="ECO:0007669"/>
    <property type="project" value="UniProtKB-EC"/>
</dbReference>
<comment type="cofactor">
    <cofactor evidence="11">
        <name>Mg(2+)</name>
        <dbReference type="ChEBI" id="CHEBI:18420"/>
    </cofactor>
    <text evidence="11">Binds 1 Mg(2+) ion per subunit.</text>
</comment>
<dbReference type="Proteomes" id="UP001354971">
    <property type="component" value="Unassembled WGS sequence"/>
</dbReference>
<dbReference type="CDD" id="cd00464">
    <property type="entry name" value="SK"/>
    <property type="match status" value="1"/>
</dbReference>
<evidence type="ECO:0000256" key="2">
    <source>
        <dbReference type="ARBA" id="ARBA00006997"/>
    </source>
</evidence>
<evidence type="ECO:0000256" key="3">
    <source>
        <dbReference type="ARBA" id="ARBA00012154"/>
    </source>
</evidence>
<dbReference type="PANTHER" id="PTHR21087:SF16">
    <property type="entry name" value="SHIKIMATE KINASE 1, CHLOROPLASTIC"/>
    <property type="match status" value="1"/>
</dbReference>
<feature type="binding site" evidence="11">
    <location>
        <position position="26"/>
    </location>
    <ligand>
        <name>Mg(2+)</name>
        <dbReference type="ChEBI" id="CHEBI:18420"/>
    </ligand>
</feature>
<keyword evidence="11" id="KW-0460">Magnesium</keyword>
<keyword evidence="6 11" id="KW-0547">Nucleotide-binding</keyword>
<comment type="catalytic activity">
    <reaction evidence="10 11">
        <text>shikimate + ATP = 3-phosphoshikimate + ADP + H(+)</text>
        <dbReference type="Rhea" id="RHEA:13121"/>
        <dbReference type="ChEBI" id="CHEBI:15378"/>
        <dbReference type="ChEBI" id="CHEBI:30616"/>
        <dbReference type="ChEBI" id="CHEBI:36208"/>
        <dbReference type="ChEBI" id="CHEBI:145989"/>
        <dbReference type="ChEBI" id="CHEBI:456216"/>
        <dbReference type="EC" id="2.7.1.71"/>
    </reaction>
</comment>
<sequence length="188" mass="20351">MSEDSASGAADGRPIVLVGLMGAGKTTVGRRLAAALELPFKDADEEIEKAADRPVADIFSDFGEAAFRDGERRVIARLLEEGQAVLALGGGAFVNDETRKLVREKAISIWLKADLDTLMERVSRRDNRPLLRTDNPRAVMAELMAKREAAYAEADIQIEGDQGPHATAVERILEALVPLGFPLKAVND</sequence>
<evidence type="ECO:0000256" key="7">
    <source>
        <dbReference type="ARBA" id="ARBA00022777"/>
    </source>
</evidence>
<comment type="subcellular location">
    <subcellularLocation>
        <location evidence="11">Cytoplasm</location>
    </subcellularLocation>
</comment>
<reference evidence="12 13" key="1">
    <citation type="submission" date="2024-01" db="EMBL/GenBank/DDBJ databases">
        <title>Hyphobacterium bacterium isolated from marine sediment.</title>
        <authorList>
            <person name="Zhao S."/>
        </authorList>
    </citation>
    <scope>NUCLEOTIDE SEQUENCE [LARGE SCALE GENOMIC DNA]</scope>
    <source>
        <strain evidence="13">HN65</strain>
    </source>
</reference>
<comment type="caution">
    <text evidence="11">Lacks conserved residue(s) required for the propagation of feature annotation.</text>
</comment>
<keyword evidence="4 11" id="KW-0028">Amino-acid biosynthesis</keyword>
<dbReference type="PROSITE" id="PS01128">
    <property type="entry name" value="SHIKIMATE_KINASE"/>
    <property type="match status" value="1"/>
</dbReference>
<feature type="binding site" evidence="11">
    <location>
        <position position="68"/>
    </location>
    <ligand>
        <name>substrate</name>
    </ligand>
</feature>
<evidence type="ECO:0000256" key="4">
    <source>
        <dbReference type="ARBA" id="ARBA00022605"/>
    </source>
</evidence>
<gene>
    <name evidence="11" type="primary">aroK</name>
    <name evidence="12" type="ORF">V0U79_06750</name>
</gene>
<comment type="similarity">
    <text evidence="2 11">Belongs to the shikimate kinase family.</text>
</comment>
<dbReference type="PRINTS" id="PR01100">
    <property type="entry name" value="SHIKIMTKNASE"/>
</dbReference>
<keyword evidence="13" id="KW-1185">Reference proteome</keyword>
<keyword evidence="9 11" id="KW-0057">Aromatic amino acid biosynthesis</keyword>
<dbReference type="Gene3D" id="3.40.50.300">
    <property type="entry name" value="P-loop containing nucleotide triphosphate hydrolases"/>
    <property type="match status" value="1"/>
</dbReference>
<dbReference type="PANTHER" id="PTHR21087">
    <property type="entry name" value="SHIKIMATE KINASE"/>
    <property type="match status" value="1"/>
</dbReference>
<dbReference type="HAMAP" id="MF_00109">
    <property type="entry name" value="Shikimate_kinase"/>
    <property type="match status" value="1"/>
</dbReference>
<dbReference type="Pfam" id="PF01202">
    <property type="entry name" value="SKI"/>
    <property type="match status" value="1"/>
</dbReference>
<accession>A0ABU7LR43</accession>
<proteinExistence type="inferred from homology"/>
<dbReference type="SUPFAM" id="SSF52540">
    <property type="entry name" value="P-loop containing nucleoside triphosphate hydrolases"/>
    <property type="match status" value="1"/>
</dbReference>
<organism evidence="12 13">
    <name type="scientific">Hyphobacterium lacteum</name>
    <dbReference type="NCBI Taxonomy" id="3116575"/>
    <lineage>
        <taxon>Bacteria</taxon>
        <taxon>Pseudomonadati</taxon>
        <taxon>Pseudomonadota</taxon>
        <taxon>Alphaproteobacteria</taxon>
        <taxon>Maricaulales</taxon>
        <taxon>Maricaulaceae</taxon>
        <taxon>Hyphobacterium</taxon>
    </lineage>
</organism>
<comment type="pathway">
    <text evidence="1 11">Metabolic intermediate biosynthesis; chorismate biosynthesis; chorismate from D-erythrose 4-phosphate and phosphoenolpyruvate: step 5/7.</text>
</comment>
<keyword evidence="11" id="KW-0479">Metal-binding</keyword>
<keyword evidence="11" id="KW-0963">Cytoplasm</keyword>
<keyword evidence="7 11" id="KW-0418">Kinase</keyword>
<feature type="binding site" evidence="11">
    <location>
        <begin position="22"/>
        <end position="27"/>
    </location>
    <ligand>
        <name>ATP</name>
        <dbReference type="ChEBI" id="CHEBI:30616"/>
    </ligand>
</feature>
<dbReference type="RefSeq" id="WP_330198718.1">
    <property type="nucleotide sequence ID" value="NZ_JAZDRP010000003.1"/>
</dbReference>
<protein>
    <recommendedName>
        <fullName evidence="3 11">Shikimate kinase</fullName>
        <shortName evidence="11">SK</shortName>
        <ecNumber evidence="3 11">2.7.1.71</ecNumber>
    </recommendedName>
</protein>
<name>A0ABU7LR43_9PROT</name>
<evidence type="ECO:0000313" key="12">
    <source>
        <dbReference type="EMBL" id="MEE2526059.1"/>
    </source>
</evidence>
<evidence type="ECO:0000313" key="13">
    <source>
        <dbReference type="Proteomes" id="UP001354971"/>
    </source>
</evidence>
<dbReference type="InterPro" id="IPR031322">
    <property type="entry name" value="Shikimate/glucono_kinase"/>
</dbReference>
<dbReference type="InterPro" id="IPR000623">
    <property type="entry name" value="Shikimate_kinase/TSH1"/>
</dbReference>
<keyword evidence="8 11" id="KW-0067">ATP-binding</keyword>
<dbReference type="InterPro" id="IPR027417">
    <property type="entry name" value="P-loop_NTPase"/>
</dbReference>
<evidence type="ECO:0000256" key="1">
    <source>
        <dbReference type="ARBA" id="ARBA00004842"/>
    </source>
</evidence>
<dbReference type="EC" id="2.7.1.71" evidence="3 11"/>
<evidence type="ECO:0000256" key="9">
    <source>
        <dbReference type="ARBA" id="ARBA00023141"/>
    </source>
</evidence>
<evidence type="ECO:0000256" key="11">
    <source>
        <dbReference type="HAMAP-Rule" id="MF_00109"/>
    </source>
</evidence>
<dbReference type="NCBIfam" id="NF010552">
    <property type="entry name" value="PRK13946.1"/>
    <property type="match status" value="1"/>
</dbReference>
<dbReference type="EMBL" id="JAZDRP010000003">
    <property type="protein sequence ID" value="MEE2526059.1"/>
    <property type="molecule type" value="Genomic_DNA"/>
</dbReference>
<dbReference type="InterPro" id="IPR023000">
    <property type="entry name" value="Shikimate_kinase_CS"/>
</dbReference>
<evidence type="ECO:0000256" key="5">
    <source>
        <dbReference type="ARBA" id="ARBA00022679"/>
    </source>
</evidence>
<feature type="binding site" evidence="11">
    <location>
        <position position="44"/>
    </location>
    <ligand>
        <name>substrate</name>
    </ligand>
</feature>
<evidence type="ECO:0000256" key="10">
    <source>
        <dbReference type="ARBA" id="ARBA00048567"/>
    </source>
</evidence>
<evidence type="ECO:0000256" key="6">
    <source>
        <dbReference type="ARBA" id="ARBA00022741"/>
    </source>
</evidence>
<feature type="binding site" evidence="11">
    <location>
        <position position="128"/>
    </location>
    <ligand>
        <name>ATP</name>
        <dbReference type="ChEBI" id="CHEBI:30616"/>
    </ligand>
</feature>
<feature type="binding site" evidence="11">
    <location>
        <position position="147"/>
    </location>
    <ligand>
        <name>substrate</name>
    </ligand>
</feature>
<comment type="function">
    <text evidence="11">Catalyzes the specific phosphorylation of the 3-hydroxyl group of shikimic acid using ATP as a cosubstrate.</text>
</comment>
<comment type="subunit">
    <text evidence="11">Monomer.</text>
</comment>
<comment type="caution">
    <text evidence="12">The sequence shown here is derived from an EMBL/GenBank/DDBJ whole genome shotgun (WGS) entry which is preliminary data.</text>
</comment>
<evidence type="ECO:0000256" key="8">
    <source>
        <dbReference type="ARBA" id="ARBA00022840"/>
    </source>
</evidence>
<keyword evidence="5 11" id="KW-0808">Transferase</keyword>
<feature type="binding site" evidence="11">
    <location>
        <position position="90"/>
    </location>
    <ligand>
        <name>substrate</name>
    </ligand>
</feature>